<dbReference type="Pfam" id="PF01522">
    <property type="entry name" value="Polysacc_deac_1"/>
    <property type="match status" value="1"/>
</dbReference>
<dbReference type="GeneID" id="89521938"/>
<feature type="signal peptide" evidence="3">
    <location>
        <begin position="1"/>
        <end position="22"/>
    </location>
</feature>
<dbReference type="GO" id="GO:0005975">
    <property type="term" value="P:carbohydrate metabolic process"/>
    <property type="evidence" value="ECO:0007669"/>
    <property type="project" value="InterPro"/>
</dbReference>
<dbReference type="SUPFAM" id="SSF88713">
    <property type="entry name" value="Glycoside hydrolase/deacetylase"/>
    <property type="match status" value="1"/>
</dbReference>
<organism evidence="5 6">
    <name type="scientific">Dysosmobacter welbionis</name>
    <dbReference type="NCBI Taxonomy" id="2093857"/>
    <lineage>
        <taxon>Bacteria</taxon>
        <taxon>Bacillati</taxon>
        <taxon>Bacillota</taxon>
        <taxon>Clostridia</taxon>
        <taxon>Eubacteriales</taxon>
        <taxon>Oscillospiraceae</taxon>
        <taxon>Dysosmobacter</taxon>
    </lineage>
</organism>
<evidence type="ECO:0000256" key="1">
    <source>
        <dbReference type="ARBA" id="ARBA00022723"/>
    </source>
</evidence>
<dbReference type="PROSITE" id="PS51677">
    <property type="entry name" value="NODB"/>
    <property type="match status" value="1"/>
</dbReference>
<dbReference type="InterPro" id="IPR050248">
    <property type="entry name" value="Polysacc_deacetylase_ArnD"/>
</dbReference>
<keyword evidence="6" id="KW-1185">Reference proteome</keyword>
<dbReference type="AlphaFoldDB" id="A0A4D7AMH3"/>
<dbReference type="GO" id="GO:0016020">
    <property type="term" value="C:membrane"/>
    <property type="evidence" value="ECO:0007669"/>
    <property type="project" value="TreeGrafter"/>
</dbReference>
<dbReference type="GO" id="GO:0016810">
    <property type="term" value="F:hydrolase activity, acting on carbon-nitrogen (but not peptide) bonds"/>
    <property type="evidence" value="ECO:0007669"/>
    <property type="project" value="InterPro"/>
</dbReference>
<dbReference type="PANTHER" id="PTHR10587">
    <property type="entry name" value="GLYCOSYL TRANSFERASE-RELATED"/>
    <property type="match status" value="1"/>
</dbReference>
<dbReference type="PANTHER" id="PTHR10587:SF133">
    <property type="entry name" value="CHITIN DEACETYLASE 1-RELATED"/>
    <property type="match status" value="1"/>
</dbReference>
<keyword evidence="1" id="KW-0479">Metal-binding</keyword>
<dbReference type="RefSeq" id="WP_119311578.1">
    <property type="nucleotide sequence ID" value="NZ_CP034413.3"/>
</dbReference>
<feature type="chain" id="PRO_5039215820" evidence="3">
    <location>
        <begin position="23"/>
        <end position="236"/>
    </location>
</feature>
<protein>
    <submittedName>
        <fullName evidence="5">Polysaccharide deacetylase family protein</fullName>
    </submittedName>
</protein>
<dbReference type="InterPro" id="IPR011330">
    <property type="entry name" value="Glyco_hydro/deAcase_b/a-brl"/>
</dbReference>
<accession>A0A4D7AMH3</accession>
<feature type="domain" description="NodB homology" evidence="4">
    <location>
        <begin position="38"/>
        <end position="212"/>
    </location>
</feature>
<dbReference type="KEGG" id="obj:EIO64_06035"/>
<evidence type="ECO:0000259" key="4">
    <source>
        <dbReference type="PROSITE" id="PS51677"/>
    </source>
</evidence>
<keyword evidence="2" id="KW-0378">Hydrolase</keyword>
<dbReference type="Gene3D" id="3.20.20.370">
    <property type="entry name" value="Glycoside hydrolase/deacetylase"/>
    <property type="match status" value="1"/>
</dbReference>
<name>A0A4D7AMH3_9FIRM</name>
<reference evidence="6" key="1">
    <citation type="submission" date="2018-12" db="EMBL/GenBank/DDBJ databases">
        <title>Dusodibacter welbiota gen. nov., sp. nov., isolated from human faeces and emended description of the Oscillibacter genus.</title>
        <authorList>
            <person name="Le Roy T."/>
            <person name="Van der Smissen P."/>
            <person name="Delzenne N."/>
            <person name="Muccioli G."/>
            <person name="Collet J.F."/>
            <person name="Cani P.D."/>
        </authorList>
    </citation>
    <scope>NUCLEOTIDE SEQUENCE [LARGE SCALE GENOMIC DNA]</scope>
    <source>
        <strain evidence="6">J115</strain>
    </source>
</reference>
<dbReference type="EMBL" id="CP034413">
    <property type="protein sequence ID" value="QCI58833.1"/>
    <property type="molecule type" value="Genomic_DNA"/>
</dbReference>
<proteinExistence type="predicted"/>
<keyword evidence="3" id="KW-0732">Signal</keyword>
<sequence>MWRGRLFFLCLALALLSGCAPGGPVAEAGADAQLPADKLIAITFDDGPRRNTTERLLDGLQERGASATFFLIGKQIEGNEDLVRRMQAEGHQVGSHTWNHVRLQGISRETLQREVGRTEETLEALLGGGPYWLRPPYGAVDAADRELLQVPMIKWSIDPRDWEKLNTAQVKAAVLENAAPNQIILLHDIYDTSVDAALEIVDTLQGEGYRFVTVQELLEANGIQPEAGVLYCSGDI</sequence>
<dbReference type="CDD" id="cd10954">
    <property type="entry name" value="CE4_CtAXE_like"/>
    <property type="match status" value="1"/>
</dbReference>
<dbReference type="InterPro" id="IPR002509">
    <property type="entry name" value="NODB_dom"/>
</dbReference>
<evidence type="ECO:0000256" key="3">
    <source>
        <dbReference type="SAM" id="SignalP"/>
    </source>
</evidence>
<dbReference type="Proteomes" id="UP000298642">
    <property type="component" value="Chromosome"/>
</dbReference>
<evidence type="ECO:0000313" key="6">
    <source>
        <dbReference type="Proteomes" id="UP000298642"/>
    </source>
</evidence>
<evidence type="ECO:0000256" key="2">
    <source>
        <dbReference type="ARBA" id="ARBA00022801"/>
    </source>
</evidence>
<dbReference type="GO" id="GO:0046872">
    <property type="term" value="F:metal ion binding"/>
    <property type="evidence" value="ECO:0007669"/>
    <property type="project" value="UniProtKB-KW"/>
</dbReference>
<gene>
    <name evidence="5" type="ORF">EIO64_06035</name>
</gene>
<evidence type="ECO:0000313" key="5">
    <source>
        <dbReference type="EMBL" id="QCI58833.1"/>
    </source>
</evidence>
<dbReference type="PROSITE" id="PS51257">
    <property type="entry name" value="PROKAR_LIPOPROTEIN"/>
    <property type="match status" value="1"/>
</dbReference>